<accession>A0A399JKB8</accession>
<dbReference type="GO" id="GO:0010126">
    <property type="term" value="P:mycothiol metabolic process"/>
    <property type="evidence" value="ECO:0007669"/>
    <property type="project" value="UniProtKB-UniRule"/>
</dbReference>
<protein>
    <recommendedName>
        <fullName evidence="2">Mycothiol S-conjugate amidase</fullName>
        <ecNumber evidence="2">3.5.1.115</ecNumber>
    </recommendedName>
</protein>
<dbReference type="NCBIfam" id="TIGR03446">
    <property type="entry name" value="mycothiol_Mca"/>
    <property type="match status" value="1"/>
</dbReference>
<dbReference type="Pfam" id="PF02585">
    <property type="entry name" value="PIG-L"/>
    <property type="match status" value="1"/>
</dbReference>
<sequence length="329" mass="35103">MPDARGLRVLAVHAHPDDEASKGAAMMAAYVAAGAEVMVATCTGGERGDILVAEATEMARAHRDLGGLRRVEMARSVEALGVQHRWLGFVDSGLPEGDPLPALPFGCFASLPLATTAAPLVRLVRSFKPHVIVTYDENGGYPHPDHIRTHEVSVEAFRAAGLADEYPGLGEPWNVSKLYYDRGFAPEKFIAWHEGLVEAGLPSPLGERIQAVVEELESGTGRAARHVTTTKIEVADFMDRRDAALLAHRTQVDPNGFFFAVPTAIAAKVYPWEDYTLISTRVAVSLPETDLFAGLHQGVGDAIGRSATPPAACRPGGADVSLDDAGHEA</sequence>
<evidence type="ECO:0000256" key="2">
    <source>
        <dbReference type="HAMAP-Rule" id="MF_01482"/>
    </source>
</evidence>
<dbReference type="PANTHER" id="PTHR12993:SF11">
    <property type="entry name" value="N-ACETYLGLUCOSAMINYL-PHOSPHATIDYLINOSITOL DE-N-ACETYLASE"/>
    <property type="match status" value="1"/>
</dbReference>
<dbReference type="SUPFAM" id="SSF102588">
    <property type="entry name" value="LmbE-like"/>
    <property type="match status" value="1"/>
</dbReference>
<organism evidence="4 5">
    <name type="scientific">Galactobacter valiniphilus</name>
    <dbReference type="NCBI Taxonomy" id="2676122"/>
    <lineage>
        <taxon>Bacteria</taxon>
        <taxon>Bacillati</taxon>
        <taxon>Actinomycetota</taxon>
        <taxon>Actinomycetes</taxon>
        <taxon>Micrococcales</taxon>
        <taxon>Micrococcaceae</taxon>
        <taxon>Galactobacter</taxon>
    </lineage>
</organism>
<comment type="similarity">
    <text evidence="2">Belongs to the MshB deacetylase family. Mca subfamily.</text>
</comment>
<feature type="binding site" evidence="2">
    <location>
        <position position="18"/>
    </location>
    <ligand>
        <name>Zn(2+)</name>
        <dbReference type="ChEBI" id="CHEBI:29105"/>
    </ligand>
</feature>
<dbReference type="InterPro" id="IPR024078">
    <property type="entry name" value="LmbE-like_dom_sf"/>
</dbReference>
<comment type="subunit">
    <text evidence="2">Monomer.</text>
</comment>
<comment type="function">
    <text evidence="2">A mycothiol (MSH, N-acetylcysteinyl-glucosaminyl-inositol) S-conjugate amidase, it recycles conjugated MSH to the N-acetyl cysteine conjugate (AcCys S-conjugate, a mercapturic acid) and the MSH precursor. Involved in MSH-dependent detoxification of a number of alkylating agents and antibiotics.</text>
</comment>
<dbReference type="Gene3D" id="3.40.50.10320">
    <property type="entry name" value="LmbE-like"/>
    <property type="match status" value="1"/>
</dbReference>
<dbReference type="GO" id="GO:0016811">
    <property type="term" value="F:hydrolase activity, acting on carbon-nitrogen (but not peptide) bonds, in linear amides"/>
    <property type="evidence" value="ECO:0007669"/>
    <property type="project" value="TreeGrafter"/>
</dbReference>
<dbReference type="EC" id="3.5.1.115" evidence="2"/>
<proteinExistence type="inferred from homology"/>
<dbReference type="PANTHER" id="PTHR12993">
    <property type="entry name" value="N-ACETYLGLUCOSAMINYL-PHOSPHATIDYLINOSITOL DE-N-ACETYLASE-RELATED"/>
    <property type="match status" value="1"/>
</dbReference>
<evidence type="ECO:0000256" key="1">
    <source>
        <dbReference type="ARBA" id="ARBA00022833"/>
    </source>
</evidence>
<dbReference type="HAMAP" id="MF_01482">
    <property type="entry name" value="Mca"/>
    <property type="match status" value="1"/>
</dbReference>
<dbReference type="InterPro" id="IPR017811">
    <property type="entry name" value="Mca"/>
</dbReference>
<feature type="region of interest" description="Disordered" evidence="3">
    <location>
        <begin position="306"/>
        <end position="329"/>
    </location>
</feature>
<keyword evidence="5" id="KW-1185">Reference proteome</keyword>
<dbReference type="AlphaFoldDB" id="A0A399JKB8"/>
<evidence type="ECO:0000313" key="4">
    <source>
        <dbReference type="EMBL" id="RII42946.1"/>
    </source>
</evidence>
<feature type="binding site" evidence="2">
    <location>
        <position position="146"/>
    </location>
    <ligand>
        <name>Zn(2+)</name>
        <dbReference type="ChEBI" id="CHEBI:29105"/>
    </ligand>
</feature>
<reference evidence="4 5" key="1">
    <citation type="submission" date="2018-07" db="EMBL/GenBank/DDBJ databases">
        <title>Arthrobacter sp. nov., isolated from raw cow's milk with high bacterial count.</title>
        <authorList>
            <person name="Hahne J."/>
            <person name="Isele D."/>
            <person name="Lipski A."/>
        </authorList>
    </citation>
    <scope>NUCLEOTIDE SEQUENCE [LARGE SCALE GENOMIC DNA]</scope>
    <source>
        <strain evidence="4 5">JZ R-35</strain>
    </source>
</reference>
<feature type="binding site" evidence="2">
    <location>
        <position position="15"/>
    </location>
    <ligand>
        <name>Zn(2+)</name>
        <dbReference type="ChEBI" id="CHEBI:29105"/>
    </ligand>
</feature>
<dbReference type="Proteomes" id="UP000265419">
    <property type="component" value="Unassembled WGS sequence"/>
</dbReference>
<keyword evidence="2" id="KW-0378">Hydrolase</keyword>
<comment type="cofactor">
    <cofactor evidence="2">
        <name>Zn(2+)</name>
        <dbReference type="ChEBI" id="CHEBI:29105"/>
    </cofactor>
    <text evidence="2">Binds 1 zinc ion per subunit.</text>
</comment>
<comment type="catalytic activity">
    <reaction evidence="2">
        <text>mycothiol S-conjugate + H2O = an N-acetyl-L-cysteine-S-conjugate + 1D-myo-inositol 2-amino-2-deoxy-alpha-D-glucopyranoside</text>
        <dbReference type="Rhea" id="RHEA:36543"/>
        <dbReference type="ChEBI" id="CHEBI:15377"/>
        <dbReference type="ChEBI" id="CHEBI:58718"/>
        <dbReference type="ChEBI" id="CHEBI:58886"/>
        <dbReference type="ChEBI" id="CHEBI:59633"/>
        <dbReference type="EC" id="3.5.1.115"/>
    </reaction>
</comment>
<keyword evidence="2" id="KW-0479">Metal-binding</keyword>
<evidence type="ECO:0000313" key="5">
    <source>
        <dbReference type="Proteomes" id="UP000265419"/>
    </source>
</evidence>
<dbReference type="GO" id="GO:0008270">
    <property type="term" value="F:zinc ion binding"/>
    <property type="evidence" value="ECO:0007669"/>
    <property type="project" value="UniProtKB-UniRule"/>
</dbReference>
<gene>
    <name evidence="2 4" type="primary">mca</name>
    <name evidence="4" type="ORF">DWB68_04960</name>
</gene>
<comment type="caution">
    <text evidence="4">The sequence shown here is derived from an EMBL/GenBank/DDBJ whole genome shotgun (WGS) entry which is preliminary data.</text>
</comment>
<dbReference type="EMBL" id="QQXK01000007">
    <property type="protein sequence ID" value="RII42946.1"/>
    <property type="molecule type" value="Genomic_DNA"/>
</dbReference>
<keyword evidence="1 2" id="KW-0862">Zinc</keyword>
<name>A0A399JKB8_9MICC</name>
<dbReference type="InterPro" id="IPR003737">
    <property type="entry name" value="GlcNAc_PI_deacetylase-related"/>
</dbReference>
<dbReference type="GO" id="GO:0010127">
    <property type="term" value="P:mycothiol-dependent detoxification"/>
    <property type="evidence" value="ECO:0007669"/>
    <property type="project" value="UniProtKB-UniRule"/>
</dbReference>
<evidence type="ECO:0000256" key="3">
    <source>
        <dbReference type="SAM" id="MobiDB-lite"/>
    </source>
</evidence>